<protein>
    <submittedName>
        <fullName evidence="1">Uncharacterized protein</fullName>
    </submittedName>
</protein>
<proteinExistence type="predicted"/>
<gene>
    <name evidence="1" type="ORF">HL667_04735</name>
</gene>
<reference evidence="1" key="1">
    <citation type="submission" date="2020-05" db="EMBL/GenBank/DDBJ databases">
        <title>Nod-independent and nitrogen-fixing Bradyrhizobium aeschynomene sp. nov. isolated from nodules of Aeschynomene indica.</title>
        <authorList>
            <person name="Zhang Z."/>
        </authorList>
    </citation>
    <scope>NUCLEOTIDE SEQUENCE</scope>
    <source>
        <strain evidence="1">83012</strain>
    </source>
</reference>
<comment type="caution">
    <text evidence="1">The sequence shown here is derived from an EMBL/GenBank/DDBJ whole genome shotgun (WGS) entry which is preliminary data.</text>
</comment>
<dbReference type="RefSeq" id="WP_172109355.1">
    <property type="nucleotide sequence ID" value="NZ_JABFDM010000013.1"/>
</dbReference>
<name>A0ABX2C7R0_9BRAD</name>
<sequence length="155" mass="18538">MICEQSRVRLALALRRYVAGRIDNDTLDEVEVDWRDRGAVAVKQAAWTLYDDTKSHYAKGRHKISRRDRRNIAKWIVFLHSRNEYLWPEYSFLQIVNWPMNILTFGWWERRKARRWQEFEEAGEFAAWPFIAMSDLEAATAKPRYFAGVGRSRRV</sequence>
<accession>A0ABX2C7R0</accession>
<evidence type="ECO:0000313" key="2">
    <source>
        <dbReference type="Proteomes" id="UP000886476"/>
    </source>
</evidence>
<dbReference type="EMBL" id="JABFDN010000001">
    <property type="protein sequence ID" value="NPU64296.1"/>
    <property type="molecule type" value="Genomic_DNA"/>
</dbReference>
<dbReference type="Proteomes" id="UP000886476">
    <property type="component" value="Unassembled WGS sequence"/>
</dbReference>
<organism evidence="1 2">
    <name type="scientific">Bradyrhizobium aeschynomenes</name>
    <dbReference type="NCBI Taxonomy" id="2734909"/>
    <lineage>
        <taxon>Bacteria</taxon>
        <taxon>Pseudomonadati</taxon>
        <taxon>Pseudomonadota</taxon>
        <taxon>Alphaproteobacteria</taxon>
        <taxon>Hyphomicrobiales</taxon>
        <taxon>Nitrobacteraceae</taxon>
        <taxon>Bradyrhizobium</taxon>
    </lineage>
</organism>
<keyword evidence="2" id="KW-1185">Reference proteome</keyword>
<evidence type="ECO:0000313" key="1">
    <source>
        <dbReference type="EMBL" id="NPU64296.1"/>
    </source>
</evidence>